<sequence>MINYKVKATCEAAGMRYPCYFSGGDGCTSYWTSGCIRYDHGGGSCYSTNQVLSANMCGSTNPPQCQSLDDTFVYMPGIWSDDSAWGVDYETQSHGLPGANYNNKYALCADFDNCASSPCTHGTCTDGVGSYTCSCENGWKGTDCDQDINECTSSHCVHGTCTDGLASYTCSCENGWEGTNCDQDVDDCSSSPCAHGTCKDGYTNYTCSCENGWEGMNCDQEVDECASNPCWLGGTCLDQVDGYSCVCPQDKTGKNCETGITFCSSRF</sequence>
<dbReference type="AlphaFoldDB" id="A0A9J7KWL9"/>
<dbReference type="InterPro" id="IPR000152">
    <property type="entry name" value="EGF-type_Asp/Asn_hydroxyl_site"/>
</dbReference>
<dbReference type="PANTHER" id="PTHR12916">
    <property type="entry name" value="CYTOCHROME C OXIDASE POLYPEPTIDE VIC-2"/>
    <property type="match status" value="1"/>
</dbReference>
<dbReference type="SUPFAM" id="SSF57184">
    <property type="entry name" value="Growth factor receptor domain"/>
    <property type="match status" value="1"/>
</dbReference>
<dbReference type="PROSITE" id="PS01186">
    <property type="entry name" value="EGF_2"/>
    <property type="match status" value="3"/>
</dbReference>
<dbReference type="GO" id="GO:0007219">
    <property type="term" value="P:Notch signaling pathway"/>
    <property type="evidence" value="ECO:0000318"/>
    <property type="project" value="GO_Central"/>
</dbReference>
<dbReference type="InterPro" id="IPR001881">
    <property type="entry name" value="EGF-like_Ca-bd_dom"/>
</dbReference>
<keyword evidence="3 5" id="KW-1015">Disulfide bond</keyword>
<dbReference type="PROSITE" id="PS00022">
    <property type="entry name" value="EGF_1"/>
    <property type="match status" value="4"/>
</dbReference>
<dbReference type="PROSITE" id="PS01187">
    <property type="entry name" value="EGF_CA"/>
    <property type="match status" value="2"/>
</dbReference>
<keyword evidence="4" id="KW-0325">Glycoprotein</keyword>
<feature type="domain" description="EGF-like" evidence="6">
    <location>
        <begin position="110"/>
        <end position="145"/>
    </location>
</feature>
<dbReference type="PROSITE" id="PS00010">
    <property type="entry name" value="ASX_HYDROXYL"/>
    <property type="match status" value="4"/>
</dbReference>
<keyword evidence="2" id="KW-0677">Repeat</keyword>
<dbReference type="Gene3D" id="2.10.25.10">
    <property type="entry name" value="Laminin"/>
    <property type="match status" value="4"/>
</dbReference>
<organism evidence="7 8">
    <name type="scientific">Branchiostoma floridae</name>
    <name type="common">Florida lancelet</name>
    <name type="synonym">Amphioxus</name>
    <dbReference type="NCBI Taxonomy" id="7739"/>
    <lineage>
        <taxon>Eukaryota</taxon>
        <taxon>Metazoa</taxon>
        <taxon>Chordata</taxon>
        <taxon>Cephalochordata</taxon>
        <taxon>Leptocardii</taxon>
        <taxon>Amphioxiformes</taxon>
        <taxon>Branchiostomatidae</taxon>
        <taxon>Branchiostoma</taxon>
    </lineage>
</organism>
<dbReference type="CDD" id="cd00054">
    <property type="entry name" value="EGF_CA"/>
    <property type="match status" value="4"/>
</dbReference>
<feature type="disulfide bond" evidence="5">
    <location>
        <begin position="151"/>
        <end position="161"/>
    </location>
</feature>
<dbReference type="OrthoDB" id="283575at2759"/>
<dbReference type="FunFam" id="2.10.25.10:FF:000279">
    <property type="entry name" value="Neurogenic locus notch 1"/>
    <property type="match status" value="1"/>
</dbReference>
<protein>
    <submittedName>
        <fullName evidence="8">Fibropellin-3-like</fullName>
    </submittedName>
</protein>
<dbReference type="KEGG" id="bfo:118412928"/>
<keyword evidence="1 5" id="KW-0245">EGF-like domain</keyword>
<comment type="caution">
    <text evidence="5">Lacks conserved residue(s) required for the propagation of feature annotation.</text>
</comment>
<dbReference type="FunFam" id="2.10.25.10:FF:000857">
    <property type="entry name" value="Uncharacterized protein"/>
    <property type="match status" value="2"/>
</dbReference>
<feature type="disulfide bond" evidence="5">
    <location>
        <begin position="135"/>
        <end position="144"/>
    </location>
</feature>
<evidence type="ECO:0000256" key="4">
    <source>
        <dbReference type="ARBA" id="ARBA00023180"/>
    </source>
</evidence>
<dbReference type="GeneID" id="118412928"/>
<evidence type="ECO:0000256" key="2">
    <source>
        <dbReference type="ARBA" id="ARBA00022737"/>
    </source>
</evidence>
<feature type="disulfide bond" evidence="5">
    <location>
        <begin position="114"/>
        <end position="124"/>
    </location>
</feature>
<feature type="disulfide bond" evidence="5">
    <location>
        <begin position="188"/>
        <end position="198"/>
    </location>
</feature>
<dbReference type="PROSITE" id="PS50026">
    <property type="entry name" value="EGF_3"/>
    <property type="match status" value="4"/>
</dbReference>
<dbReference type="GO" id="GO:0005509">
    <property type="term" value="F:calcium ion binding"/>
    <property type="evidence" value="ECO:0007669"/>
    <property type="project" value="InterPro"/>
</dbReference>
<dbReference type="InterPro" id="IPR000742">
    <property type="entry name" value="EGF"/>
</dbReference>
<dbReference type="Pfam" id="PF12661">
    <property type="entry name" value="hEGF"/>
    <property type="match status" value="3"/>
</dbReference>
<dbReference type="Proteomes" id="UP000001554">
    <property type="component" value="Chromosome 4"/>
</dbReference>
<feature type="domain" description="EGF-like" evidence="6">
    <location>
        <begin position="221"/>
        <end position="257"/>
    </location>
</feature>
<feature type="disulfide bond" evidence="5">
    <location>
        <begin position="209"/>
        <end position="218"/>
    </location>
</feature>
<dbReference type="GO" id="GO:0005112">
    <property type="term" value="F:Notch binding"/>
    <property type="evidence" value="ECO:0000318"/>
    <property type="project" value="GO_Central"/>
</dbReference>
<feature type="domain" description="EGF-like" evidence="6">
    <location>
        <begin position="147"/>
        <end position="182"/>
    </location>
</feature>
<evidence type="ECO:0000256" key="5">
    <source>
        <dbReference type="PROSITE-ProRule" id="PRU00076"/>
    </source>
</evidence>
<evidence type="ECO:0000313" key="7">
    <source>
        <dbReference type="Proteomes" id="UP000001554"/>
    </source>
</evidence>
<evidence type="ECO:0000256" key="3">
    <source>
        <dbReference type="ARBA" id="ARBA00023157"/>
    </source>
</evidence>
<dbReference type="SUPFAM" id="SSF57196">
    <property type="entry name" value="EGF/Laminin"/>
    <property type="match status" value="2"/>
</dbReference>
<accession>A0A9J7KWL9</accession>
<evidence type="ECO:0000313" key="8">
    <source>
        <dbReference type="RefSeq" id="XP_035671878.1"/>
    </source>
</evidence>
<dbReference type="PRINTS" id="PR00010">
    <property type="entry name" value="EGFBLOOD"/>
</dbReference>
<dbReference type="SMART" id="SM00179">
    <property type="entry name" value="EGF_CA"/>
    <property type="match status" value="4"/>
</dbReference>
<dbReference type="InterPro" id="IPR013032">
    <property type="entry name" value="EGF-like_CS"/>
</dbReference>
<dbReference type="RefSeq" id="XP_035671878.1">
    <property type="nucleotide sequence ID" value="XM_035815985.1"/>
</dbReference>
<dbReference type="PANTHER" id="PTHR12916:SF9">
    <property type="entry name" value="NEUROGENIC LOCUS NOTCH HOMOLOG PROTEIN 1-RELATED"/>
    <property type="match status" value="1"/>
</dbReference>
<feature type="disulfide bond" evidence="5">
    <location>
        <begin position="247"/>
        <end position="256"/>
    </location>
</feature>
<keyword evidence="7" id="KW-1185">Reference proteome</keyword>
<dbReference type="SMART" id="SM00181">
    <property type="entry name" value="EGF"/>
    <property type="match status" value="4"/>
</dbReference>
<dbReference type="InterPro" id="IPR018097">
    <property type="entry name" value="EGF_Ca-bd_CS"/>
</dbReference>
<evidence type="ECO:0000256" key="1">
    <source>
        <dbReference type="ARBA" id="ARBA00022536"/>
    </source>
</evidence>
<reference evidence="8" key="2">
    <citation type="submission" date="2025-08" db="UniProtKB">
        <authorList>
            <consortium name="RefSeq"/>
        </authorList>
    </citation>
    <scope>IDENTIFICATION</scope>
    <source>
        <strain evidence="8">S238N-H82</strain>
        <tissue evidence="8">Testes</tissue>
    </source>
</reference>
<dbReference type="Pfam" id="PF00008">
    <property type="entry name" value="EGF"/>
    <property type="match status" value="1"/>
</dbReference>
<feature type="disulfide bond" evidence="5">
    <location>
        <begin position="172"/>
        <end position="181"/>
    </location>
</feature>
<dbReference type="FunFam" id="2.10.25.10:FF:000334">
    <property type="entry name" value="protein delta homolog 2 isoform X1"/>
    <property type="match status" value="1"/>
</dbReference>
<dbReference type="InterPro" id="IPR009030">
    <property type="entry name" value="Growth_fac_rcpt_cys_sf"/>
</dbReference>
<name>A0A9J7KWL9_BRAFL</name>
<evidence type="ECO:0000259" key="6">
    <source>
        <dbReference type="PROSITE" id="PS50026"/>
    </source>
</evidence>
<reference evidence="7" key="1">
    <citation type="journal article" date="2020" name="Nat. Ecol. Evol.">
        <title>Deeply conserved synteny resolves early events in vertebrate evolution.</title>
        <authorList>
            <person name="Simakov O."/>
            <person name="Marletaz F."/>
            <person name="Yue J.X."/>
            <person name="O'Connell B."/>
            <person name="Jenkins J."/>
            <person name="Brandt A."/>
            <person name="Calef R."/>
            <person name="Tung C.H."/>
            <person name="Huang T.K."/>
            <person name="Schmutz J."/>
            <person name="Satoh N."/>
            <person name="Yu J.K."/>
            <person name="Putnam N.H."/>
            <person name="Green R.E."/>
            <person name="Rokhsar D.S."/>
        </authorList>
    </citation>
    <scope>NUCLEOTIDE SEQUENCE [LARGE SCALE GENOMIC DNA]</scope>
    <source>
        <strain evidence="7">S238N-H82</strain>
    </source>
</reference>
<gene>
    <name evidence="8" type="primary">LOC118412928</name>
</gene>
<proteinExistence type="predicted"/>
<feature type="domain" description="EGF-like" evidence="6">
    <location>
        <begin position="184"/>
        <end position="219"/>
    </location>
</feature>